<dbReference type="AlphaFoldDB" id="A0AAV4D4R1"/>
<evidence type="ECO:0000313" key="2">
    <source>
        <dbReference type="EMBL" id="GFO39123.1"/>
    </source>
</evidence>
<feature type="compositionally biased region" description="Basic and acidic residues" evidence="1">
    <location>
        <begin position="12"/>
        <end position="22"/>
    </location>
</feature>
<accession>A0AAV4D4R1</accession>
<evidence type="ECO:0000313" key="3">
    <source>
        <dbReference type="Proteomes" id="UP000735302"/>
    </source>
</evidence>
<sequence>MITLSSCQSHVNSDRRAKDSRAHFQYQYDPARSQRRLILVRVPDLSIDRLQLGVDISLVQSSTSGSSTGSTDRGGYGINILRPDSSTSQVCEGKLQPQPQNPSTLSEVRAVLHRWAVELWNAAQCPADETFTKF</sequence>
<dbReference type="Proteomes" id="UP000735302">
    <property type="component" value="Unassembled WGS sequence"/>
</dbReference>
<comment type="caution">
    <text evidence="2">The sequence shown here is derived from an EMBL/GenBank/DDBJ whole genome shotgun (WGS) entry which is preliminary data.</text>
</comment>
<proteinExistence type="predicted"/>
<dbReference type="EMBL" id="BLXT01007418">
    <property type="protein sequence ID" value="GFO39123.1"/>
    <property type="molecule type" value="Genomic_DNA"/>
</dbReference>
<evidence type="ECO:0000256" key="1">
    <source>
        <dbReference type="SAM" id="MobiDB-lite"/>
    </source>
</evidence>
<protein>
    <submittedName>
        <fullName evidence="2">Uncharacterized protein</fullName>
    </submittedName>
</protein>
<name>A0AAV4D4R1_9GAST</name>
<gene>
    <name evidence="2" type="ORF">PoB_006562800</name>
</gene>
<organism evidence="2 3">
    <name type="scientific">Plakobranchus ocellatus</name>
    <dbReference type="NCBI Taxonomy" id="259542"/>
    <lineage>
        <taxon>Eukaryota</taxon>
        <taxon>Metazoa</taxon>
        <taxon>Spiralia</taxon>
        <taxon>Lophotrochozoa</taxon>
        <taxon>Mollusca</taxon>
        <taxon>Gastropoda</taxon>
        <taxon>Heterobranchia</taxon>
        <taxon>Euthyneura</taxon>
        <taxon>Panpulmonata</taxon>
        <taxon>Sacoglossa</taxon>
        <taxon>Placobranchoidea</taxon>
        <taxon>Plakobranchidae</taxon>
        <taxon>Plakobranchus</taxon>
    </lineage>
</organism>
<keyword evidence="3" id="KW-1185">Reference proteome</keyword>
<reference evidence="2 3" key="1">
    <citation type="journal article" date="2021" name="Elife">
        <title>Chloroplast acquisition without the gene transfer in kleptoplastic sea slugs, Plakobranchus ocellatus.</title>
        <authorList>
            <person name="Maeda T."/>
            <person name="Takahashi S."/>
            <person name="Yoshida T."/>
            <person name="Shimamura S."/>
            <person name="Takaki Y."/>
            <person name="Nagai Y."/>
            <person name="Toyoda A."/>
            <person name="Suzuki Y."/>
            <person name="Arimoto A."/>
            <person name="Ishii H."/>
            <person name="Satoh N."/>
            <person name="Nishiyama T."/>
            <person name="Hasebe M."/>
            <person name="Maruyama T."/>
            <person name="Minagawa J."/>
            <person name="Obokata J."/>
            <person name="Shigenobu S."/>
        </authorList>
    </citation>
    <scope>NUCLEOTIDE SEQUENCE [LARGE SCALE GENOMIC DNA]</scope>
</reference>
<feature type="region of interest" description="Disordered" evidence="1">
    <location>
        <begin position="1"/>
        <end position="23"/>
    </location>
</feature>
<feature type="compositionally biased region" description="Polar residues" evidence="1">
    <location>
        <begin position="1"/>
        <end position="11"/>
    </location>
</feature>